<name>A0A8S3HW95_9BILA</name>
<dbReference type="PANTHER" id="PTHR11523:SF28">
    <property type="entry name" value="NA_K-ATPASE BETA SUBUNIT ISOFORM 4-RELATED"/>
    <property type="match status" value="1"/>
</dbReference>
<proteinExistence type="inferred from homology"/>
<dbReference type="Pfam" id="PF00287">
    <property type="entry name" value="Na_K-ATPase"/>
    <property type="match status" value="1"/>
</dbReference>
<comment type="subcellular location">
    <subcellularLocation>
        <location evidence="1">Membrane</location>
        <topology evidence="1">Single-pass type II membrane protein</topology>
    </subcellularLocation>
</comment>
<dbReference type="GO" id="GO:0030007">
    <property type="term" value="P:intracellular potassium ion homeostasis"/>
    <property type="evidence" value="ECO:0007669"/>
    <property type="project" value="TreeGrafter"/>
</dbReference>
<dbReference type="GO" id="GO:0005890">
    <property type="term" value="C:sodium:potassium-exchanging ATPase complex"/>
    <property type="evidence" value="ECO:0007669"/>
    <property type="project" value="InterPro"/>
</dbReference>
<evidence type="ECO:0000313" key="8">
    <source>
        <dbReference type="Proteomes" id="UP000676336"/>
    </source>
</evidence>
<dbReference type="InterPro" id="IPR000402">
    <property type="entry name" value="Na/K_ATPase_sub_beta"/>
</dbReference>
<dbReference type="Gene3D" id="2.60.40.1660">
    <property type="entry name" value="Na, k-atpase alpha subunit"/>
    <property type="match status" value="1"/>
</dbReference>
<dbReference type="GO" id="GO:0001671">
    <property type="term" value="F:ATPase activator activity"/>
    <property type="evidence" value="ECO:0007669"/>
    <property type="project" value="TreeGrafter"/>
</dbReference>
<evidence type="ECO:0000256" key="6">
    <source>
        <dbReference type="ARBA" id="ARBA00023136"/>
    </source>
</evidence>
<gene>
    <name evidence="7" type="ORF">SMN809_LOCUS71236</name>
</gene>
<comment type="caution">
    <text evidence="7">The sequence shown here is derived from an EMBL/GenBank/DDBJ whole genome shotgun (WGS) entry which is preliminary data.</text>
</comment>
<evidence type="ECO:0000313" key="7">
    <source>
        <dbReference type="EMBL" id="CAF5188119.1"/>
    </source>
</evidence>
<evidence type="ECO:0000256" key="5">
    <source>
        <dbReference type="ARBA" id="ARBA00022989"/>
    </source>
</evidence>
<dbReference type="GO" id="GO:1990573">
    <property type="term" value="P:potassium ion import across plasma membrane"/>
    <property type="evidence" value="ECO:0007669"/>
    <property type="project" value="TreeGrafter"/>
</dbReference>
<feature type="non-terminal residue" evidence="7">
    <location>
        <position position="100"/>
    </location>
</feature>
<evidence type="ECO:0000256" key="2">
    <source>
        <dbReference type="ARBA" id="ARBA00005876"/>
    </source>
</evidence>
<keyword evidence="3" id="KW-0812">Transmembrane</keyword>
<dbReference type="EMBL" id="CAJOBI010323214">
    <property type="protein sequence ID" value="CAF5188119.1"/>
    <property type="molecule type" value="Genomic_DNA"/>
</dbReference>
<comment type="similarity">
    <text evidence="2">Belongs to the X(+)/potassium ATPases subunit beta family.</text>
</comment>
<protein>
    <submittedName>
        <fullName evidence="7">Uncharacterized protein</fullName>
    </submittedName>
</protein>
<accession>A0A8S3HW95</accession>
<reference evidence="7" key="1">
    <citation type="submission" date="2021-02" db="EMBL/GenBank/DDBJ databases">
        <authorList>
            <person name="Nowell W R."/>
        </authorList>
    </citation>
    <scope>NUCLEOTIDE SEQUENCE</scope>
</reference>
<keyword evidence="5" id="KW-1133">Transmembrane helix</keyword>
<evidence type="ECO:0000256" key="3">
    <source>
        <dbReference type="ARBA" id="ARBA00022692"/>
    </source>
</evidence>
<organism evidence="7 8">
    <name type="scientific">Rotaria magnacalcarata</name>
    <dbReference type="NCBI Taxonomy" id="392030"/>
    <lineage>
        <taxon>Eukaryota</taxon>
        <taxon>Metazoa</taxon>
        <taxon>Spiralia</taxon>
        <taxon>Gnathifera</taxon>
        <taxon>Rotifera</taxon>
        <taxon>Eurotatoria</taxon>
        <taxon>Bdelloidea</taxon>
        <taxon>Philodinida</taxon>
        <taxon>Philodinidae</taxon>
        <taxon>Rotaria</taxon>
    </lineage>
</organism>
<dbReference type="GO" id="GO:0036376">
    <property type="term" value="P:sodium ion export across plasma membrane"/>
    <property type="evidence" value="ECO:0007669"/>
    <property type="project" value="TreeGrafter"/>
</dbReference>
<dbReference type="AlphaFoldDB" id="A0A8S3HW95"/>
<dbReference type="GO" id="GO:0006883">
    <property type="term" value="P:intracellular sodium ion homeostasis"/>
    <property type="evidence" value="ECO:0007669"/>
    <property type="project" value="TreeGrafter"/>
</dbReference>
<evidence type="ECO:0000256" key="1">
    <source>
        <dbReference type="ARBA" id="ARBA00004606"/>
    </source>
</evidence>
<evidence type="ECO:0000256" key="4">
    <source>
        <dbReference type="ARBA" id="ARBA00022968"/>
    </source>
</evidence>
<keyword evidence="6" id="KW-0472">Membrane</keyword>
<dbReference type="Proteomes" id="UP000676336">
    <property type="component" value="Unassembled WGS sequence"/>
</dbReference>
<dbReference type="PANTHER" id="PTHR11523">
    <property type="entry name" value="SODIUM/POTASSIUM-DEPENDENT ATPASE BETA SUBUNIT"/>
    <property type="match status" value="1"/>
</dbReference>
<sequence length="100" mass="11636">HPADDDILTNVTYYSLNYPVGSSKFGVIPNYFFPFRNAKDHVQPFVLVQFNKLPLNRLVSITCRAWAPGIEHNARRMRGMVNFQLYRAYTDMKSNDNDVH</sequence>
<dbReference type="InterPro" id="IPR038702">
    <property type="entry name" value="Na/K_ATPase_sub_beta_sf"/>
</dbReference>
<keyword evidence="4" id="KW-0735">Signal-anchor</keyword>